<keyword evidence="6 8" id="KW-0472">Membrane</keyword>
<feature type="transmembrane region" description="Helical" evidence="8">
    <location>
        <begin position="38"/>
        <end position="57"/>
    </location>
</feature>
<feature type="transmembrane region" description="Helical" evidence="8">
    <location>
        <begin position="12"/>
        <end position="32"/>
    </location>
</feature>
<evidence type="ECO:0000256" key="8">
    <source>
        <dbReference type="SAM" id="Phobius"/>
    </source>
</evidence>
<keyword evidence="10" id="KW-1185">Reference proteome</keyword>
<dbReference type="InterPro" id="IPR025958">
    <property type="entry name" value="SID1_TM_fam"/>
</dbReference>
<keyword evidence="5 8" id="KW-1133">Transmembrane helix</keyword>
<dbReference type="GO" id="GO:0003725">
    <property type="term" value="F:double-stranded RNA binding"/>
    <property type="evidence" value="ECO:0007669"/>
    <property type="project" value="TreeGrafter"/>
</dbReference>
<dbReference type="AlphaFoldDB" id="A0A183DYU3"/>
<evidence type="ECO:0000256" key="7">
    <source>
        <dbReference type="ARBA" id="ARBA00023180"/>
    </source>
</evidence>
<dbReference type="WBParaSite" id="GPUH_0001389901-mRNA-1">
    <property type="protein sequence ID" value="GPUH_0001389901-mRNA-1"/>
    <property type="gene ID" value="GPUH_0001389901"/>
</dbReference>
<keyword evidence="4" id="KW-0732">Signal</keyword>
<dbReference type="GO" id="GO:0005886">
    <property type="term" value="C:plasma membrane"/>
    <property type="evidence" value="ECO:0007669"/>
    <property type="project" value="TreeGrafter"/>
</dbReference>
<evidence type="ECO:0000313" key="10">
    <source>
        <dbReference type="Proteomes" id="UP000271098"/>
    </source>
</evidence>
<keyword evidence="3 8" id="KW-0812">Transmembrane</keyword>
<feature type="transmembrane region" description="Helical" evidence="8">
    <location>
        <begin position="69"/>
        <end position="87"/>
    </location>
</feature>
<dbReference type="GO" id="GO:0005764">
    <property type="term" value="C:lysosome"/>
    <property type="evidence" value="ECO:0007669"/>
    <property type="project" value="TreeGrafter"/>
</dbReference>
<dbReference type="PANTHER" id="PTHR12185:SF14">
    <property type="entry name" value="CHOLESTEROL UPTAKE PROTEIN 1"/>
    <property type="match status" value="1"/>
</dbReference>
<comment type="subcellular location">
    <subcellularLocation>
        <location evidence="1">Membrane</location>
        <topology evidence="1">Multi-pass membrane protein</topology>
    </subcellularLocation>
</comment>
<comment type="similarity">
    <text evidence="2">Belongs to the SID1 family.</text>
</comment>
<evidence type="ECO:0000313" key="9">
    <source>
        <dbReference type="EMBL" id="VDN23173.1"/>
    </source>
</evidence>
<gene>
    <name evidence="9" type="ORF">GPUH_LOCUS13884</name>
</gene>
<name>A0A183DYU3_9BILA</name>
<evidence type="ECO:0000256" key="5">
    <source>
        <dbReference type="ARBA" id="ARBA00022989"/>
    </source>
</evidence>
<reference evidence="11" key="1">
    <citation type="submission" date="2016-06" db="UniProtKB">
        <authorList>
            <consortium name="WormBaseParasite"/>
        </authorList>
    </citation>
    <scope>IDENTIFICATION</scope>
</reference>
<dbReference type="PANTHER" id="PTHR12185">
    <property type="entry name" value="SID1 TRANSMEMBRANE FAMILY MEMEBER"/>
    <property type="match status" value="1"/>
</dbReference>
<dbReference type="GO" id="GO:0051033">
    <property type="term" value="F:RNA transmembrane transporter activity"/>
    <property type="evidence" value="ECO:0007669"/>
    <property type="project" value="TreeGrafter"/>
</dbReference>
<reference evidence="9 10" key="2">
    <citation type="submission" date="2018-11" db="EMBL/GenBank/DDBJ databases">
        <authorList>
            <consortium name="Pathogen Informatics"/>
        </authorList>
    </citation>
    <scope>NUCLEOTIDE SEQUENCE [LARGE SCALE GENOMIC DNA]</scope>
</reference>
<evidence type="ECO:0000256" key="6">
    <source>
        <dbReference type="ARBA" id="ARBA00023136"/>
    </source>
</evidence>
<evidence type="ECO:0000256" key="4">
    <source>
        <dbReference type="ARBA" id="ARBA00022729"/>
    </source>
</evidence>
<dbReference type="EMBL" id="UYRT01080674">
    <property type="protein sequence ID" value="VDN23173.1"/>
    <property type="molecule type" value="Genomic_DNA"/>
</dbReference>
<keyword evidence="7" id="KW-0325">Glycoprotein</keyword>
<evidence type="ECO:0000256" key="1">
    <source>
        <dbReference type="ARBA" id="ARBA00004141"/>
    </source>
</evidence>
<dbReference type="Proteomes" id="UP000271098">
    <property type="component" value="Unassembled WGS sequence"/>
</dbReference>
<sequence length="197" mass="22169">MLSTQQHIYSALLLISIIFFNILLSVLVATGHIQKEVFTFYIIILNAAAYFIYYVSMKIAHAEKIPNHALVYGVTSILFWFAAIYFFEKGVNDWTSVMSSLRNLIFASLLLVTLSIPSCVDGEFSSVTEINVRTVFAKTAAQNRASAAECVLFGYYDFHDVWHLLSSLASFFSLLTVTSLDDDILISRPFSQEITSF</sequence>
<feature type="transmembrane region" description="Helical" evidence="8">
    <location>
        <begin position="161"/>
        <end position="180"/>
    </location>
</feature>
<dbReference type="Pfam" id="PF13965">
    <property type="entry name" value="SID-1_RNA_chan"/>
    <property type="match status" value="2"/>
</dbReference>
<evidence type="ECO:0000313" key="11">
    <source>
        <dbReference type="WBParaSite" id="GPUH_0001389901-mRNA-1"/>
    </source>
</evidence>
<protein>
    <submittedName>
        <fullName evidence="11">MARVEL domain-containing protein</fullName>
    </submittedName>
</protein>
<evidence type="ECO:0000256" key="3">
    <source>
        <dbReference type="ARBA" id="ARBA00022692"/>
    </source>
</evidence>
<organism evidence="11">
    <name type="scientific">Gongylonema pulchrum</name>
    <dbReference type="NCBI Taxonomy" id="637853"/>
    <lineage>
        <taxon>Eukaryota</taxon>
        <taxon>Metazoa</taxon>
        <taxon>Ecdysozoa</taxon>
        <taxon>Nematoda</taxon>
        <taxon>Chromadorea</taxon>
        <taxon>Rhabditida</taxon>
        <taxon>Spirurina</taxon>
        <taxon>Spiruromorpha</taxon>
        <taxon>Spiruroidea</taxon>
        <taxon>Gongylonematidae</taxon>
        <taxon>Gongylonema</taxon>
    </lineage>
</organism>
<proteinExistence type="inferred from homology"/>
<evidence type="ECO:0000256" key="2">
    <source>
        <dbReference type="ARBA" id="ARBA00006618"/>
    </source>
</evidence>
<accession>A0A183DYU3</accession>
<dbReference type="OrthoDB" id="416618at2759"/>